<dbReference type="GO" id="GO:0016840">
    <property type="term" value="F:carbon-nitrogen lyase activity"/>
    <property type="evidence" value="ECO:0007669"/>
    <property type="project" value="UniProtKB-UniRule"/>
</dbReference>
<dbReference type="GO" id="GO:0000287">
    <property type="term" value="F:magnesium ion binding"/>
    <property type="evidence" value="ECO:0007669"/>
    <property type="project" value="UniProtKB-UniRule"/>
</dbReference>
<dbReference type="PANTHER" id="PTHR42836">
    <property type="entry name" value="7-CARBOXY-7-DEAZAGUANINE SYNTHASE"/>
    <property type="match status" value="1"/>
</dbReference>
<evidence type="ECO:0000313" key="11">
    <source>
        <dbReference type="EMBL" id="SBV92683.1"/>
    </source>
</evidence>
<comment type="similarity">
    <text evidence="9">Belongs to the radical SAM superfamily. 7-carboxy-7-deazaguanine synthase family.</text>
</comment>
<dbReference type="InterPro" id="IPR013785">
    <property type="entry name" value="Aldolase_TIM"/>
</dbReference>
<comment type="cofactor">
    <cofactor evidence="9">
        <name>[4Fe-4S] cluster</name>
        <dbReference type="ChEBI" id="CHEBI:49883"/>
    </cofactor>
    <text evidence="9">Binds 1 [4Fe-4S] cluster. The cluster is coordinated with 3 cysteines and an exchangeable S-adenosyl-L-methionine.</text>
</comment>
<gene>
    <name evidence="9 11" type="primary">queE</name>
    <name evidence="11" type="ORF">KM92DES2_10301</name>
</gene>
<proteinExistence type="inferred from homology"/>
<evidence type="ECO:0000256" key="5">
    <source>
        <dbReference type="ARBA" id="ARBA00022842"/>
    </source>
</evidence>
<evidence type="ECO:0000256" key="3">
    <source>
        <dbReference type="ARBA" id="ARBA00022723"/>
    </source>
</evidence>
<evidence type="ECO:0000256" key="8">
    <source>
        <dbReference type="ARBA" id="ARBA00023239"/>
    </source>
</evidence>
<dbReference type="SFLD" id="SFLDS00029">
    <property type="entry name" value="Radical_SAM"/>
    <property type="match status" value="1"/>
</dbReference>
<feature type="binding site" evidence="9">
    <location>
        <position position="31"/>
    </location>
    <ligand>
        <name>[4Fe-4S] cluster</name>
        <dbReference type="ChEBI" id="CHEBI:49883"/>
        <note>4Fe-4S-S-AdoMet</note>
    </ligand>
</feature>
<evidence type="ECO:0000256" key="7">
    <source>
        <dbReference type="ARBA" id="ARBA00023014"/>
    </source>
</evidence>
<dbReference type="EMBL" id="FLUP01000001">
    <property type="protein sequence ID" value="SBV92683.1"/>
    <property type="molecule type" value="Genomic_DNA"/>
</dbReference>
<dbReference type="SUPFAM" id="SSF102114">
    <property type="entry name" value="Radical SAM enzymes"/>
    <property type="match status" value="1"/>
</dbReference>
<feature type="binding site" evidence="9">
    <location>
        <position position="94"/>
    </location>
    <ligand>
        <name>S-adenosyl-L-methionine</name>
        <dbReference type="ChEBI" id="CHEBI:59789"/>
    </ligand>
</feature>
<dbReference type="GO" id="GO:0008616">
    <property type="term" value="P:tRNA queuosine(34) biosynthetic process"/>
    <property type="evidence" value="ECO:0007669"/>
    <property type="project" value="UniProtKB-UniRule"/>
</dbReference>
<keyword evidence="1 9" id="KW-0004">4Fe-4S</keyword>
<comment type="catalytic activity">
    <reaction evidence="9">
        <text>6-carboxy-5,6,7,8-tetrahydropterin + H(+) = 7-carboxy-7-carbaguanine + NH4(+)</text>
        <dbReference type="Rhea" id="RHEA:27974"/>
        <dbReference type="ChEBI" id="CHEBI:15378"/>
        <dbReference type="ChEBI" id="CHEBI:28938"/>
        <dbReference type="ChEBI" id="CHEBI:61032"/>
        <dbReference type="ChEBI" id="CHEBI:61036"/>
        <dbReference type="EC" id="4.3.99.3"/>
    </reaction>
</comment>
<reference evidence="11" key="1">
    <citation type="submission" date="2016-04" db="EMBL/GenBank/DDBJ databases">
        <authorList>
            <person name="Evans L.H."/>
            <person name="Alamgir A."/>
            <person name="Owens N."/>
            <person name="Weber N.D."/>
            <person name="Virtaneva K."/>
            <person name="Barbian K."/>
            <person name="Babar A."/>
            <person name="Rosenke K."/>
        </authorList>
    </citation>
    <scope>NUCLEOTIDE SEQUENCE</scope>
    <source>
        <strain evidence="11">92-2</strain>
    </source>
</reference>
<feature type="binding site" evidence="9">
    <location>
        <begin position="175"/>
        <end position="178"/>
    </location>
    <ligand>
        <name>S-adenosyl-L-methionine</name>
        <dbReference type="ChEBI" id="CHEBI:59789"/>
    </ligand>
</feature>
<dbReference type="HAMAP" id="MF_00917">
    <property type="entry name" value="QueE"/>
    <property type="match status" value="1"/>
</dbReference>
<keyword evidence="6 9" id="KW-0408">Iron</keyword>
<keyword evidence="5 9" id="KW-0460">Magnesium</keyword>
<dbReference type="GO" id="GO:0051539">
    <property type="term" value="F:4 iron, 4 sulfur cluster binding"/>
    <property type="evidence" value="ECO:0007669"/>
    <property type="project" value="UniProtKB-UniRule"/>
</dbReference>
<organism evidence="11">
    <name type="scientific">uncultured Desulfovibrio sp</name>
    <dbReference type="NCBI Taxonomy" id="167968"/>
    <lineage>
        <taxon>Bacteria</taxon>
        <taxon>Pseudomonadati</taxon>
        <taxon>Thermodesulfobacteriota</taxon>
        <taxon>Desulfovibrionia</taxon>
        <taxon>Desulfovibrionales</taxon>
        <taxon>Desulfovibrionaceae</taxon>
        <taxon>Desulfovibrio</taxon>
        <taxon>environmental samples</taxon>
    </lineage>
</organism>
<evidence type="ECO:0000256" key="6">
    <source>
        <dbReference type="ARBA" id="ARBA00023004"/>
    </source>
</evidence>
<evidence type="ECO:0000259" key="10">
    <source>
        <dbReference type="PROSITE" id="PS51918"/>
    </source>
</evidence>
<dbReference type="Gene3D" id="3.20.20.70">
    <property type="entry name" value="Aldolase class I"/>
    <property type="match status" value="1"/>
</dbReference>
<dbReference type="EC" id="4.3.99.3" evidence="9"/>
<dbReference type="InterPro" id="IPR058240">
    <property type="entry name" value="rSAM_sf"/>
</dbReference>
<dbReference type="RefSeq" id="WP_227117544.1">
    <property type="nucleotide sequence ID" value="NZ_LT598928.1"/>
</dbReference>
<dbReference type="NCBIfam" id="TIGR04508">
    <property type="entry name" value="queE_Cx14CxxC"/>
    <property type="match status" value="1"/>
</dbReference>
<keyword evidence="3 9" id="KW-0479">Metal-binding</keyword>
<dbReference type="PANTHER" id="PTHR42836:SF1">
    <property type="entry name" value="7-CARBOXY-7-DEAZAGUANINE SYNTHASE"/>
    <property type="match status" value="1"/>
</dbReference>
<evidence type="ECO:0000256" key="1">
    <source>
        <dbReference type="ARBA" id="ARBA00022485"/>
    </source>
</evidence>
<dbReference type="InterPro" id="IPR030977">
    <property type="entry name" value="QueE_Cx14CxxC"/>
</dbReference>
<comment type="caution">
    <text evidence="9">Lacks conserved residue(s) required for the propagation of feature annotation.</text>
</comment>
<sequence length="212" mass="23571">MSFAVKEIFYTLQGEGFHAGRPAIFCRFSGCNLWSGREEDRKFAKCPFCDTDFLGAEKSGGEFKNAATLAQAICSFFPSYTHPGYRPYVVFTGGEPALQLTEELLQELGRCGVETGIETNGTLPLPKGLDWITVSPKAGTKLVVTSGSELKLVWPQEGISVQDFEQLDFKHFFLQPRDYAGQSQATEDAVRICQDRPLWKLSLQTHKFIGIA</sequence>
<dbReference type="PROSITE" id="PS51918">
    <property type="entry name" value="RADICAL_SAM"/>
    <property type="match status" value="1"/>
</dbReference>
<comment type="pathway">
    <text evidence="9">Purine metabolism; 7-cyano-7-deazaguanine biosynthesis.</text>
</comment>
<evidence type="ECO:0000256" key="9">
    <source>
        <dbReference type="HAMAP-Rule" id="MF_00917"/>
    </source>
</evidence>
<feature type="binding site" evidence="9">
    <location>
        <begin position="12"/>
        <end position="14"/>
    </location>
    <ligand>
        <name>substrate</name>
    </ligand>
</feature>
<name>A0A212IZN0_9BACT</name>
<comment type="function">
    <text evidence="9">Catalyzes the complex heterocyclic radical-mediated conversion of 6-carboxy-5,6,7,8-tetrahydropterin (CPH4) to 7-carboxy-7-deazaguanine (CDG), a step common to the biosynthetic pathways of all 7-deazapurine-containing compounds.</text>
</comment>
<dbReference type="GO" id="GO:1904047">
    <property type="term" value="F:S-adenosyl-L-methionine binding"/>
    <property type="evidence" value="ECO:0007669"/>
    <property type="project" value="UniProtKB-UniRule"/>
</dbReference>
<keyword evidence="8 9" id="KW-0456">Lyase</keyword>
<feature type="binding site" evidence="9">
    <location>
        <position position="51"/>
    </location>
    <ligand>
        <name>Mg(2+)</name>
        <dbReference type="ChEBI" id="CHEBI:18420"/>
    </ligand>
</feature>
<feature type="binding site" evidence="9">
    <location>
        <begin position="48"/>
        <end position="50"/>
    </location>
    <ligand>
        <name>S-adenosyl-L-methionine</name>
        <dbReference type="ChEBI" id="CHEBI:59789"/>
    </ligand>
</feature>
<comment type="cofactor">
    <cofactor evidence="9">
        <name>Mg(2+)</name>
        <dbReference type="ChEBI" id="CHEBI:18420"/>
    </cofactor>
</comment>
<feature type="domain" description="Radical SAM core" evidence="10">
    <location>
        <begin position="18"/>
        <end position="212"/>
    </location>
</feature>
<feature type="binding site" evidence="9">
    <location>
        <position position="49"/>
    </location>
    <ligand>
        <name>[4Fe-4S] cluster</name>
        <dbReference type="ChEBI" id="CHEBI:49883"/>
        <note>4Fe-4S-S-AdoMet</note>
    </ligand>
</feature>
<protein>
    <recommendedName>
        <fullName evidence="9">7-carboxy-7-deazaguanine synthase</fullName>
        <shortName evidence="9">CDG synthase</shortName>
        <ecNumber evidence="9">4.3.99.3</ecNumber>
    </recommendedName>
    <alternativeName>
        <fullName evidence="9">Queuosine biosynthesis protein QueE</fullName>
    </alternativeName>
</protein>
<dbReference type="SFLD" id="SFLDF00376">
    <property type="entry name" value="7-carboxy-7-deazaguanine_synth"/>
    <property type="match status" value="1"/>
</dbReference>
<comment type="cofactor">
    <cofactor evidence="9">
        <name>S-adenosyl-L-methionine</name>
        <dbReference type="ChEBI" id="CHEBI:59789"/>
    </cofactor>
    <text evidence="9">Binds 1 S-adenosyl-L-methionine per subunit.</text>
</comment>
<feature type="binding site" evidence="9">
    <location>
        <position position="46"/>
    </location>
    <ligand>
        <name>[4Fe-4S] cluster</name>
        <dbReference type="ChEBI" id="CHEBI:49883"/>
        <note>4Fe-4S-S-AdoMet</note>
    </ligand>
</feature>
<evidence type="ECO:0000256" key="2">
    <source>
        <dbReference type="ARBA" id="ARBA00022691"/>
    </source>
</evidence>
<feature type="binding site" evidence="9">
    <location>
        <position position="92"/>
    </location>
    <ligand>
        <name>substrate</name>
    </ligand>
</feature>
<accession>A0A212IZN0</accession>
<feature type="binding site" evidence="9">
    <location>
        <begin position="135"/>
        <end position="137"/>
    </location>
    <ligand>
        <name>S-adenosyl-L-methionine</name>
        <dbReference type="ChEBI" id="CHEBI:59789"/>
    </ligand>
</feature>
<keyword evidence="2 9" id="KW-0949">S-adenosyl-L-methionine</keyword>
<comment type="subunit">
    <text evidence="9">Homodimer.</text>
</comment>
<keyword evidence="4 9" id="KW-0671">Queuosine biosynthesis</keyword>
<dbReference type="InterPro" id="IPR007197">
    <property type="entry name" value="rSAM"/>
</dbReference>
<dbReference type="UniPathway" id="UPA00391"/>
<evidence type="ECO:0000256" key="4">
    <source>
        <dbReference type="ARBA" id="ARBA00022785"/>
    </source>
</evidence>
<feature type="binding site" evidence="9">
    <location>
        <position position="27"/>
    </location>
    <ligand>
        <name>substrate</name>
    </ligand>
</feature>
<keyword evidence="7 9" id="KW-0411">Iron-sulfur</keyword>
<dbReference type="AlphaFoldDB" id="A0A212IZN0"/>
<dbReference type="InterPro" id="IPR024924">
    <property type="entry name" value="7-CO-7-deazaguanine_synth-like"/>
</dbReference>